<dbReference type="PANTHER" id="PTHR30244">
    <property type="entry name" value="TRANSAMINASE"/>
    <property type="match status" value="1"/>
</dbReference>
<name>A0AAE3INX6_9BACT</name>
<dbReference type="InterPro" id="IPR000653">
    <property type="entry name" value="DegT/StrS_aminotransferase"/>
</dbReference>
<dbReference type="Gene3D" id="3.90.1150.10">
    <property type="entry name" value="Aspartate Aminotransferase, domain 1"/>
    <property type="match status" value="1"/>
</dbReference>
<comment type="similarity">
    <text evidence="1 4">Belongs to the DegT/DnrJ/EryC1 family.</text>
</comment>
<evidence type="ECO:0000313" key="5">
    <source>
        <dbReference type="EMBL" id="MCU7694595.1"/>
    </source>
</evidence>
<dbReference type="Gene3D" id="3.40.640.10">
    <property type="entry name" value="Type I PLP-dependent aspartate aminotransferase-like (Major domain)"/>
    <property type="match status" value="1"/>
</dbReference>
<comment type="caution">
    <text evidence="5">The sequence shown here is derived from an EMBL/GenBank/DDBJ whole genome shotgun (WGS) entry which is preliminary data.</text>
</comment>
<dbReference type="RefSeq" id="WP_263038081.1">
    <property type="nucleotide sequence ID" value="NZ_JAOTPL010000011.1"/>
</dbReference>
<evidence type="ECO:0000313" key="6">
    <source>
        <dbReference type="Proteomes" id="UP001209317"/>
    </source>
</evidence>
<keyword evidence="3 4" id="KW-0663">Pyridoxal phosphate</keyword>
<dbReference type="AlphaFoldDB" id="A0AAE3INX6"/>
<dbReference type="GO" id="GO:0030170">
    <property type="term" value="F:pyridoxal phosphate binding"/>
    <property type="evidence" value="ECO:0007669"/>
    <property type="project" value="TreeGrafter"/>
</dbReference>
<dbReference type="SUPFAM" id="SSF53383">
    <property type="entry name" value="PLP-dependent transferases"/>
    <property type="match status" value="1"/>
</dbReference>
<dbReference type="EC" id="2.6.1.92" evidence="5"/>
<dbReference type="Pfam" id="PF01041">
    <property type="entry name" value="DegT_DnrJ_EryC1"/>
    <property type="match status" value="1"/>
</dbReference>
<evidence type="ECO:0000256" key="2">
    <source>
        <dbReference type="PIRSR" id="PIRSR000390-1"/>
    </source>
</evidence>
<dbReference type="PIRSF" id="PIRSF000390">
    <property type="entry name" value="PLP_StrS"/>
    <property type="match status" value="1"/>
</dbReference>
<dbReference type="InterPro" id="IPR020026">
    <property type="entry name" value="PseC"/>
</dbReference>
<dbReference type="GO" id="GO:0008483">
    <property type="term" value="F:transaminase activity"/>
    <property type="evidence" value="ECO:0007669"/>
    <property type="project" value="UniProtKB-KW"/>
</dbReference>
<feature type="active site" description="Proton acceptor" evidence="2">
    <location>
        <position position="193"/>
    </location>
</feature>
<sequence>MNTIPYGRQHITEEDIKAVTETLLSTHLTQGPKIAEFEKKFAEYVGAEYAVAVCNGTAGLHIAALSLGLQPGDKVITTPITFSATANCIRYCGAEVVFADIDPDTWLLDIKKVRELLQASPRGTYIGIIPVDFAGRMVNLEAYRKLADEYGLWIIEDACHAPGAYFIDAYGHKQAAGNGQLAHASVFSFHPVKHIACGEGGMITTNDIEVYKELNRLRSHGITKGDDSYINSNVFACGTEDSGSYPGWYMEMQQLGYNYRMTDIQAALGVSQLSQAEQGLKKRRAIAQKYHDAFAGNASVIRQSGYVEGHAYHLYVIEVRDRFKLYEYLKSNGILAQVHYIPVHLMPYYRQSGWKEGDMPHAENYYKHCISLPMYPTLTDEEQQYVINKVLSFVNESNHN</sequence>
<dbReference type="GO" id="GO:0000271">
    <property type="term" value="P:polysaccharide biosynthetic process"/>
    <property type="evidence" value="ECO:0007669"/>
    <property type="project" value="TreeGrafter"/>
</dbReference>
<dbReference type="InterPro" id="IPR015422">
    <property type="entry name" value="PyrdxlP-dep_Trfase_small"/>
</dbReference>
<protein>
    <submittedName>
        <fullName evidence="5">UDP-4-amino-4, 6-dideoxy-N-acetyl-beta-L-altrosamine transaminase</fullName>
        <ecNumber evidence="5">2.6.1.92</ecNumber>
    </submittedName>
</protein>
<gene>
    <name evidence="5" type="primary">pseC</name>
    <name evidence="5" type="ORF">OD355_08720</name>
</gene>
<keyword evidence="6" id="KW-1185">Reference proteome</keyword>
<evidence type="ECO:0000256" key="3">
    <source>
        <dbReference type="PIRSR" id="PIRSR000390-2"/>
    </source>
</evidence>
<dbReference type="PANTHER" id="PTHR30244:SF34">
    <property type="entry name" value="DTDP-4-AMINO-4,6-DIDEOXYGALACTOSE TRANSAMINASE"/>
    <property type="match status" value="1"/>
</dbReference>
<feature type="modified residue" description="N6-(pyridoxal phosphate)lysine" evidence="3">
    <location>
        <position position="193"/>
    </location>
</feature>
<dbReference type="EMBL" id="JAOTPL010000011">
    <property type="protein sequence ID" value="MCU7694595.1"/>
    <property type="molecule type" value="Genomic_DNA"/>
</dbReference>
<evidence type="ECO:0000256" key="1">
    <source>
        <dbReference type="ARBA" id="ARBA00037999"/>
    </source>
</evidence>
<proteinExistence type="inferred from homology"/>
<dbReference type="CDD" id="cd00616">
    <property type="entry name" value="AHBA_syn"/>
    <property type="match status" value="1"/>
</dbReference>
<reference evidence="5" key="1">
    <citation type="submission" date="2022-10" db="EMBL/GenBank/DDBJ databases">
        <authorList>
            <person name="Kim H.S."/>
            <person name="Kim J.-S."/>
            <person name="Suh M.K."/>
            <person name="Eom M.K."/>
            <person name="Lee J.-S."/>
        </authorList>
    </citation>
    <scope>NUCLEOTIDE SEQUENCE</scope>
    <source>
        <strain evidence="5">LIP-5</strain>
    </source>
</reference>
<dbReference type="InterPro" id="IPR015421">
    <property type="entry name" value="PyrdxlP-dep_Trfase_major"/>
</dbReference>
<organism evidence="5 6">
    <name type="scientific">Haoranjiania flava</name>
    <dbReference type="NCBI Taxonomy" id="1856322"/>
    <lineage>
        <taxon>Bacteria</taxon>
        <taxon>Pseudomonadati</taxon>
        <taxon>Bacteroidota</taxon>
        <taxon>Chitinophagia</taxon>
        <taxon>Chitinophagales</taxon>
        <taxon>Chitinophagaceae</taxon>
        <taxon>Haoranjiania</taxon>
    </lineage>
</organism>
<keyword evidence="5" id="KW-0808">Transferase</keyword>
<dbReference type="InterPro" id="IPR015424">
    <property type="entry name" value="PyrdxlP-dep_Trfase"/>
</dbReference>
<evidence type="ECO:0000256" key="4">
    <source>
        <dbReference type="RuleBase" id="RU004508"/>
    </source>
</evidence>
<keyword evidence="5" id="KW-0032">Aminotransferase</keyword>
<dbReference type="NCBIfam" id="TIGR03588">
    <property type="entry name" value="PseC"/>
    <property type="match status" value="1"/>
</dbReference>
<accession>A0AAE3INX6</accession>
<dbReference type="Proteomes" id="UP001209317">
    <property type="component" value="Unassembled WGS sequence"/>
</dbReference>